<keyword evidence="18" id="KW-1185">Reference proteome</keyword>
<keyword evidence="5" id="KW-0378">Hydrolase</keyword>
<dbReference type="OrthoDB" id="4215474at2759"/>
<comment type="similarity">
    <text evidence="9">Belongs to the peptidase M24B family. Eukaryotic-type prolidase subfamily.</text>
</comment>
<evidence type="ECO:0000256" key="2">
    <source>
        <dbReference type="ARBA" id="ARBA00011738"/>
    </source>
</evidence>
<keyword evidence="7" id="KW-0482">Metalloprotease</keyword>
<dbReference type="Gene3D" id="3.90.230.10">
    <property type="entry name" value="Creatinase/methionine aminopeptidase superfamily"/>
    <property type="match status" value="1"/>
</dbReference>
<evidence type="ECO:0000256" key="3">
    <source>
        <dbReference type="ARBA" id="ARBA00022670"/>
    </source>
</evidence>
<name>A0A5J4YQY4_PORPP</name>
<proteinExistence type="inferred from homology"/>
<organism evidence="17 18">
    <name type="scientific">Porphyridium purpureum</name>
    <name type="common">Red alga</name>
    <name type="synonym">Porphyridium cruentum</name>
    <dbReference type="NCBI Taxonomy" id="35688"/>
    <lineage>
        <taxon>Eukaryota</taxon>
        <taxon>Rhodophyta</taxon>
        <taxon>Bangiophyceae</taxon>
        <taxon>Porphyridiales</taxon>
        <taxon>Porphyridiaceae</taxon>
        <taxon>Porphyridium</taxon>
    </lineage>
</organism>
<dbReference type="Pfam" id="PF00557">
    <property type="entry name" value="Peptidase_M24"/>
    <property type="match status" value="1"/>
</dbReference>
<dbReference type="GO" id="GO:0102009">
    <property type="term" value="F:proline dipeptidase activity"/>
    <property type="evidence" value="ECO:0007669"/>
    <property type="project" value="UniProtKB-EC"/>
</dbReference>
<keyword evidence="6" id="KW-0224">Dipeptidase</keyword>
<dbReference type="PANTHER" id="PTHR48480:SF2">
    <property type="entry name" value="PEPTIDASE D"/>
    <property type="match status" value="1"/>
</dbReference>
<evidence type="ECO:0000256" key="11">
    <source>
        <dbReference type="ARBA" id="ARBA00044141"/>
    </source>
</evidence>
<dbReference type="EC" id="3.4.13.9" evidence="10"/>
<dbReference type="CDD" id="cd01087">
    <property type="entry name" value="Prolidase"/>
    <property type="match status" value="1"/>
</dbReference>
<evidence type="ECO:0000256" key="1">
    <source>
        <dbReference type="ARBA" id="ARBA00001936"/>
    </source>
</evidence>
<evidence type="ECO:0000256" key="4">
    <source>
        <dbReference type="ARBA" id="ARBA00022723"/>
    </source>
</evidence>
<dbReference type="InterPro" id="IPR036005">
    <property type="entry name" value="Creatinase/aminopeptidase-like"/>
</dbReference>
<comment type="caution">
    <text evidence="17">The sequence shown here is derived from an EMBL/GenBank/DDBJ whole genome shotgun (WGS) entry which is preliminary data.</text>
</comment>
<evidence type="ECO:0000256" key="12">
    <source>
        <dbReference type="ARBA" id="ARBA00044252"/>
    </source>
</evidence>
<evidence type="ECO:0000256" key="10">
    <source>
        <dbReference type="ARBA" id="ARBA00044051"/>
    </source>
</evidence>
<sequence length="528" mass="58414">MSATTLDGVFSMGQRTLRVPYALHAENRQRLVKRLVERALPTVGAADHDHWVLLEGGKATTRHATDHEHVFRQESFFQWCFGVREPDFYGALLLSGESYLFVPRMPTEYSIWMGALPTNAQLQTTYGVDHVMYIDEMKQCLLDRGPGKHVTLHVMHGVNSDSGNTHAPPSVVSDWITQPDKSFSPVTVDASSLLFEEMSACRSIKTEAELRVMRYASLVSSRAHVKCMQLVKPGMCEYELEAAFLHSAYSEGGCRHVSYTCICAGSGANSAILHYGHAARPNDGLIGRDSMLLMDMGAEYHCYASDITCSYPASGTFSPIQKVVYTAVLDASKTVLTALRPGASWLDMHILAERVILSHLLEHNIVKGGSLDELVEARVGALFMPHGMGHLIGLDTHDVGGYLTKNPPRSTLPGLKSLRTARLLEEHMVVTVEPGCYFVHALLDASVPLSEEYVNLRKFLNLEKLRDELDLVGDGKGWGVRIEDVVHITADGYELLSCVPREIEDVEAVMSGKSWPALDAKWQSMLQN</sequence>
<keyword evidence="3" id="KW-0645">Protease</keyword>
<feature type="domain" description="Aminopeptidase P N-terminal" evidence="16">
    <location>
        <begin position="19"/>
        <end position="161"/>
    </location>
</feature>
<accession>A0A5J4YQY4</accession>
<comment type="catalytic activity">
    <reaction evidence="15">
        <text>Xaa-L-Pro dipeptide + H2O = an L-alpha-amino acid + L-proline</text>
        <dbReference type="Rhea" id="RHEA:76407"/>
        <dbReference type="ChEBI" id="CHEBI:15377"/>
        <dbReference type="ChEBI" id="CHEBI:59869"/>
        <dbReference type="ChEBI" id="CHEBI:60039"/>
        <dbReference type="ChEBI" id="CHEBI:195196"/>
        <dbReference type="EC" id="3.4.13.9"/>
    </reaction>
</comment>
<dbReference type="EMBL" id="VRMN01000007">
    <property type="protein sequence ID" value="KAA8493202.1"/>
    <property type="molecule type" value="Genomic_DNA"/>
</dbReference>
<evidence type="ECO:0000256" key="5">
    <source>
        <dbReference type="ARBA" id="ARBA00022801"/>
    </source>
</evidence>
<dbReference type="Pfam" id="PF05195">
    <property type="entry name" value="AMP_N"/>
    <property type="match status" value="1"/>
</dbReference>
<evidence type="ECO:0000256" key="15">
    <source>
        <dbReference type="ARBA" id="ARBA00048994"/>
    </source>
</evidence>
<evidence type="ECO:0000256" key="9">
    <source>
        <dbReference type="ARBA" id="ARBA00043990"/>
    </source>
</evidence>
<dbReference type="InterPro" id="IPR052433">
    <property type="entry name" value="X-Pro_dipept-like"/>
</dbReference>
<dbReference type="Proteomes" id="UP000324585">
    <property type="component" value="Unassembled WGS sequence"/>
</dbReference>
<keyword evidence="8" id="KW-0464">Manganese</keyword>
<evidence type="ECO:0000259" key="16">
    <source>
        <dbReference type="SMART" id="SM01011"/>
    </source>
</evidence>
<protein>
    <recommendedName>
        <fullName evidence="11">Xaa-Pro dipeptidase</fullName>
        <ecNumber evidence="10">3.4.13.9</ecNumber>
    </recommendedName>
    <alternativeName>
        <fullName evidence="14">Imidodipeptidase</fullName>
    </alternativeName>
    <alternativeName>
        <fullName evidence="12">Peptidase D</fullName>
    </alternativeName>
    <alternativeName>
        <fullName evidence="13">Proline dipeptidase</fullName>
    </alternativeName>
</protein>
<evidence type="ECO:0000256" key="13">
    <source>
        <dbReference type="ARBA" id="ARBA00044284"/>
    </source>
</evidence>
<comment type="cofactor">
    <cofactor evidence="1">
        <name>Mn(2+)</name>
        <dbReference type="ChEBI" id="CHEBI:29035"/>
    </cofactor>
</comment>
<dbReference type="PANTHER" id="PTHR48480">
    <property type="match status" value="1"/>
</dbReference>
<evidence type="ECO:0000256" key="8">
    <source>
        <dbReference type="ARBA" id="ARBA00023211"/>
    </source>
</evidence>
<dbReference type="GO" id="GO:0070006">
    <property type="term" value="F:metalloaminopeptidase activity"/>
    <property type="evidence" value="ECO:0007669"/>
    <property type="project" value="InterPro"/>
</dbReference>
<keyword evidence="4" id="KW-0479">Metal-binding</keyword>
<dbReference type="SMART" id="SM01011">
    <property type="entry name" value="AMP_N"/>
    <property type="match status" value="1"/>
</dbReference>
<dbReference type="Gene3D" id="3.40.350.10">
    <property type="entry name" value="Creatinase/prolidase N-terminal domain"/>
    <property type="match status" value="1"/>
</dbReference>
<dbReference type="GO" id="GO:0030145">
    <property type="term" value="F:manganese ion binding"/>
    <property type="evidence" value="ECO:0007669"/>
    <property type="project" value="InterPro"/>
</dbReference>
<comment type="subunit">
    <text evidence="2">Homodimer.</text>
</comment>
<evidence type="ECO:0000256" key="7">
    <source>
        <dbReference type="ARBA" id="ARBA00023049"/>
    </source>
</evidence>
<dbReference type="InterPro" id="IPR029149">
    <property type="entry name" value="Creatin/AminoP/Spt16_N"/>
</dbReference>
<dbReference type="OMA" id="DAHALFF"/>
<dbReference type="GO" id="GO:0006508">
    <property type="term" value="P:proteolysis"/>
    <property type="evidence" value="ECO:0007669"/>
    <property type="project" value="UniProtKB-KW"/>
</dbReference>
<evidence type="ECO:0000313" key="17">
    <source>
        <dbReference type="EMBL" id="KAA8493202.1"/>
    </source>
</evidence>
<evidence type="ECO:0000256" key="14">
    <source>
        <dbReference type="ARBA" id="ARBA00044351"/>
    </source>
</evidence>
<dbReference type="InterPro" id="IPR000994">
    <property type="entry name" value="Pept_M24"/>
</dbReference>
<dbReference type="SUPFAM" id="SSF55920">
    <property type="entry name" value="Creatinase/aminopeptidase"/>
    <property type="match status" value="1"/>
</dbReference>
<dbReference type="InterPro" id="IPR007865">
    <property type="entry name" value="Aminopep_P_N"/>
</dbReference>
<reference evidence="18" key="1">
    <citation type="journal article" date="2019" name="Nat. Commun.">
        <title>Expansion of phycobilisome linker gene families in mesophilic red algae.</title>
        <authorList>
            <person name="Lee J."/>
            <person name="Kim D."/>
            <person name="Bhattacharya D."/>
            <person name="Yoon H.S."/>
        </authorList>
    </citation>
    <scope>NUCLEOTIDE SEQUENCE [LARGE SCALE GENOMIC DNA]</scope>
    <source>
        <strain evidence="18">CCMP 1328</strain>
    </source>
</reference>
<dbReference type="SUPFAM" id="SSF53092">
    <property type="entry name" value="Creatinase/prolidase N-terminal domain"/>
    <property type="match status" value="1"/>
</dbReference>
<dbReference type="AlphaFoldDB" id="A0A5J4YQY4"/>
<evidence type="ECO:0000313" key="18">
    <source>
        <dbReference type="Proteomes" id="UP000324585"/>
    </source>
</evidence>
<gene>
    <name evidence="17" type="ORF">FVE85_8647</name>
</gene>
<evidence type="ECO:0000256" key="6">
    <source>
        <dbReference type="ARBA" id="ARBA00022997"/>
    </source>
</evidence>